<feature type="domain" description="Flagellar hook-length control protein-like C-terminal" evidence="2">
    <location>
        <begin position="286"/>
        <end position="360"/>
    </location>
</feature>
<evidence type="ECO:0000313" key="3">
    <source>
        <dbReference type="EMBL" id="MBF1164297.1"/>
    </source>
</evidence>
<feature type="region of interest" description="Disordered" evidence="1">
    <location>
        <begin position="136"/>
        <end position="158"/>
    </location>
</feature>
<dbReference type="Gene3D" id="3.30.750.140">
    <property type="match status" value="1"/>
</dbReference>
<comment type="caution">
    <text evidence="3">The sequence shown here is derived from an EMBL/GenBank/DDBJ whole genome shotgun (WGS) entry which is preliminary data.</text>
</comment>
<dbReference type="InterPro" id="IPR021136">
    <property type="entry name" value="Flagellar_hook_control-like_C"/>
</dbReference>
<evidence type="ECO:0000313" key="4">
    <source>
        <dbReference type="Proteomes" id="UP000718593"/>
    </source>
</evidence>
<organism evidence="3 4">
    <name type="scientific">Dechloromonas agitata</name>
    <dbReference type="NCBI Taxonomy" id="73030"/>
    <lineage>
        <taxon>Bacteria</taxon>
        <taxon>Pseudomonadati</taxon>
        <taxon>Pseudomonadota</taxon>
        <taxon>Betaproteobacteria</taxon>
        <taxon>Rhodocyclales</taxon>
        <taxon>Azonexaceae</taxon>
        <taxon>Dechloromonas</taxon>
    </lineage>
</organism>
<dbReference type="EMBL" id="JABZMI010000055">
    <property type="protein sequence ID" value="MBF1164297.1"/>
    <property type="molecule type" value="Genomic_DNA"/>
</dbReference>
<protein>
    <submittedName>
        <fullName evidence="3">Flagellar hook-length control protein FliK</fullName>
    </submittedName>
</protein>
<evidence type="ECO:0000259" key="2">
    <source>
        <dbReference type="Pfam" id="PF02120"/>
    </source>
</evidence>
<accession>A0A930G0X2</accession>
<keyword evidence="3" id="KW-0969">Cilium</keyword>
<keyword evidence="3" id="KW-0282">Flagellum</keyword>
<dbReference type="InterPro" id="IPR038610">
    <property type="entry name" value="FliK-like_C_sf"/>
</dbReference>
<dbReference type="Pfam" id="PF02120">
    <property type="entry name" value="Flg_hook"/>
    <property type="match status" value="1"/>
</dbReference>
<gene>
    <name evidence="3" type="ORF">HXL68_04560</name>
</gene>
<keyword evidence="3" id="KW-0966">Cell projection</keyword>
<proteinExistence type="predicted"/>
<name>A0A930G0X2_9RHOO</name>
<dbReference type="AlphaFoldDB" id="A0A930G0X2"/>
<dbReference type="Proteomes" id="UP000718593">
    <property type="component" value="Unassembled WGS sequence"/>
</dbReference>
<feature type="region of interest" description="Disordered" evidence="1">
    <location>
        <begin position="193"/>
        <end position="239"/>
    </location>
</feature>
<reference evidence="3" key="1">
    <citation type="submission" date="2020-04" db="EMBL/GenBank/DDBJ databases">
        <title>Deep metagenomics examines the oral microbiome during advanced dental caries in children, revealing novel taxa and co-occurrences with host molecules.</title>
        <authorList>
            <person name="Baker J.L."/>
            <person name="Morton J.T."/>
            <person name="Dinis M."/>
            <person name="Alvarez R."/>
            <person name="Tran N.C."/>
            <person name="Knight R."/>
            <person name="Edlund A."/>
        </authorList>
    </citation>
    <scope>NUCLEOTIDE SEQUENCE</scope>
    <source>
        <strain evidence="3">JCVI_32_bin.24</strain>
    </source>
</reference>
<sequence length="364" mass="38902">MIPPDVASALRLQLPDQARLTAEQPQNQPVVAAQRITDALRDLQPGQRIMAEIQALLPNGSYRAVVGQRDITLALPFSAKAGDSLELEVVDNDGQLAFAVVTNRGRGDAAGGQMASASTSLSQTGKLIGDLIGNVDDPTKRASPAPLNGNQPLVDDFPRQGADLAPVLKEALTKSGVFYEAHQARWVAGELSTDTLRQEPQGKLPAGIPSGLADTSPPPRSEVPPQSTRPEAPPQAGGIPQEVRPVVQQQLDALATQNYAWQGQIWPGQQMHWEISENPDRQAQETGETSSSWQTRLRLALPSLGGIDAALRLQPGGNVELALTANSTASEARLRERIGDLRNQFEASGLRLVQAQVQHGEIAE</sequence>
<evidence type="ECO:0000256" key="1">
    <source>
        <dbReference type="SAM" id="MobiDB-lite"/>
    </source>
</evidence>